<sequence length="203" mass="22731">METDQRKEAMKQILDELLELKESPLYEYRTQNNYFPVAGQGNHYARFMFIGEAPGQNEAKTGRPFCGAAGRILDELLVSAGLKREDVYITNIVKDRPPGNRDPFPDEIALYSPFLDRQIAIIQPPIVVTLGRFSMAYIFDRFGLGADFRSIGQLHGTVHTGISPDNRQTTVIPMYHPAAAIYNGATKGALFKDFQILKGFIST</sequence>
<dbReference type="SMART" id="SM00986">
    <property type="entry name" value="UDG"/>
    <property type="match status" value="1"/>
</dbReference>
<reference evidence="13 14" key="1">
    <citation type="journal article" date="2016" name="Nat. Commun.">
        <title>Thousands of microbial genomes shed light on interconnected biogeochemical processes in an aquifer system.</title>
        <authorList>
            <person name="Anantharaman K."/>
            <person name="Brown C.T."/>
            <person name="Hug L.A."/>
            <person name="Sharon I."/>
            <person name="Castelle C.J."/>
            <person name="Probst A.J."/>
            <person name="Thomas B.C."/>
            <person name="Singh A."/>
            <person name="Wilkins M.J."/>
            <person name="Karaoz U."/>
            <person name="Brodie E.L."/>
            <person name="Williams K.H."/>
            <person name="Hubbard S.S."/>
            <person name="Banfield J.F."/>
        </authorList>
    </citation>
    <scope>NUCLEOTIDE SEQUENCE [LARGE SCALE GENOMIC DNA]</scope>
</reference>
<dbReference type="GO" id="GO:0046872">
    <property type="term" value="F:metal ion binding"/>
    <property type="evidence" value="ECO:0007669"/>
    <property type="project" value="UniProtKB-KW"/>
</dbReference>
<keyword evidence="9" id="KW-0408">Iron</keyword>
<feature type="domain" description="Uracil-DNA glycosylase-like" evidence="12">
    <location>
        <begin position="38"/>
        <end position="195"/>
    </location>
</feature>
<dbReference type="Proteomes" id="UP000177029">
    <property type="component" value="Unassembled WGS sequence"/>
</dbReference>
<dbReference type="SUPFAM" id="SSF52141">
    <property type="entry name" value="Uracil-DNA glycosylase-like"/>
    <property type="match status" value="1"/>
</dbReference>
<dbReference type="CDD" id="cd10030">
    <property type="entry name" value="UDG-F4_TTUDGA_SPO1dp_like"/>
    <property type="match status" value="1"/>
</dbReference>
<keyword evidence="10" id="KW-0411">Iron-sulfur</keyword>
<dbReference type="InterPro" id="IPR051536">
    <property type="entry name" value="UDG_Type-4/5"/>
</dbReference>
<comment type="catalytic activity">
    <reaction evidence="1">
        <text>Hydrolyzes single-stranded DNA or mismatched double-stranded DNA and polynucleotides, releasing free uracil.</text>
        <dbReference type="EC" id="3.2.2.27"/>
    </reaction>
</comment>
<dbReference type="GO" id="GO:0004844">
    <property type="term" value="F:uracil DNA N-glycosylase activity"/>
    <property type="evidence" value="ECO:0007669"/>
    <property type="project" value="UniProtKB-EC"/>
</dbReference>
<evidence type="ECO:0000256" key="3">
    <source>
        <dbReference type="ARBA" id="ARBA00012030"/>
    </source>
</evidence>
<dbReference type="AlphaFoldDB" id="A0A1F8DWU8"/>
<evidence type="ECO:0000256" key="4">
    <source>
        <dbReference type="ARBA" id="ARBA00019403"/>
    </source>
</evidence>
<evidence type="ECO:0000256" key="11">
    <source>
        <dbReference type="ARBA" id="ARBA00023204"/>
    </source>
</evidence>
<evidence type="ECO:0000256" key="6">
    <source>
        <dbReference type="ARBA" id="ARBA00022723"/>
    </source>
</evidence>
<accession>A0A1F8DWU8</accession>
<dbReference type="STRING" id="1802555.A2755_00330"/>
<keyword evidence="6" id="KW-0479">Metal-binding</keyword>
<keyword evidence="8" id="KW-0378">Hydrolase</keyword>
<dbReference type="Gene3D" id="3.40.470.10">
    <property type="entry name" value="Uracil-DNA glycosylase-like domain"/>
    <property type="match status" value="1"/>
</dbReference>
<evidence type="ECO:0000259" key="12">
    <source>
        <dbReference type="SMART" id="SM00986"/>
    </source>
</evidence>
<evidence type="ECO:0000313" key="14">
    <source>
        <dbReference type="Proteomes" id="UP000177029"/>
    </source>
</evidence>
<comment type="similarity">
    <text evidence="2">Belongs to the uracil-DNA glycosylase (UDG) superfamily. Type 4 (UDGa) family.</text>
</comment>
<comment type="caution">
    <text evidence="13">The sequence shown here is derived from an EMBL/GenBank/DDBJ whole genome shotgun (WGS) entry which is preliminary data.</text>
</comment>
<keyword evidence="5" id="KW-0004">4Fe-4S</keyword>
<organism evidence="13 14">
    <name type="scientific">Candidatus Wolfebacteria bacterium RIFCSPHIGHO2_01_FULL_48_22</name>
    <dbReference type="NCBI Taxonomy" id="1802555"/>
    <lineage>
        <taxon>Bacteria</taxon>
        <taxon>Candidatus Wolfeibacteriota</taxon>
    </lineage>
</organism>
<dbReference type="PANTHER" id="PTHR33693">
    <property type="entry name" value="TYPE-5 URACIL-DNA GLYCOSYLASE"/>
    <property type="match status" value="1"/>
</dbReference>
<evidence type="ECO:0000256" key="10">
    <source>
        <dbReference type="ARBA" id="ARBA00023014"/>
    </source>
</evidence>
<dbReference type="GO" id="GO:0051539">
    <property type="term" value="F:4 iron, 4 sulfur cluster binding"/>
    <property type="evidence" value="ECO:0007669"/>
    <property type="project" value="UniProtKB-KW"/>
</dbReference>
<evidence type="ECO:0000256" key="7">
    <source>
        <dbReference type="ARBA" id="ARBA00022763"/>
    </source>
</evidence>
<gene>
    <name evidence="13" type="ORF">A2755_00330</name>
</gene>
<name>A0A1F8DWU8_9BACT</name>
<evidence type="ECO:0000256" key="8">
    <source>
        <dbReference type="ARBA" id="ARBA00022801"/>
    </source>
</evidence>
<keyword evidence="7" id="KW-0227">DNA damage</keyword>
<dbReference type="EMBL" id="MGIP01000001">
    <property type="protein sequence ID" value="OGM92529.1"/>
    <property type="molecule type" value="Genomic_DNA"/>
</dbReference>
<evidence type="ECO:0000256" key="1">
    <source>
        <dbReference type="ARBA" id="ARBA00001400"/>
    </source>
</evidence>
<evidence type="ECO:0000256" key="2">
    <source>
        <dbReference type="ARBA" id="ARBA00006521"/>
    </source>
</evidence>
<protein>
    <recommendedName>
        <fullName evidence="4">Type-4 uracil-DNA glycosylase</fullName>
        <ecNumber evidence="3">3.2.2.27</ecNumber>
    </recommendedName>
</protein>
<dbReference type="GO" id="GO:0006281">
    <property type="term" value="P:DNA repair"/>
    <property type="evidence" value="ECO:0007669"/>
    <property type="project" value="UniProtKB-KW"/>
</dbReference>
<keyword evidence="11" id="KW-0234">DNA repair</keyword>
<proteinExistence type="inferred from homology"/>
<evidence type="ECO:0000256" key="5">
    <source>
        <dbReference type="ARBA" id="ARBA00022485"/>
    </source>
</evidence>
<dbReference type="EC" id="3.2.2.27" evidence="3"/>
<dbReference type="Pfam" id="PF03167">
    <property type="entry name" value="UDG"/>
    <property type="match status" value="1"/>
</dbReference>
<dbReference type="InterPro" id="IPR036895">
    <property type="entry name" value="Uracil-DNA_glycosylase-like_sf"/>
</dbReference>
<dbReference type="InterPro" id="IPR005273">
    <property type="entry name" value="Ura-DNA_glyco_family4"/>
</dbReference>
<dbReference type="SMART" id="SM00987">
    <property type="entry name" value="UreE_C"/>
    <property type="match status" value="1"/>
</dbReference>
<dbReference type="NCBIfam" id="TIGR00758">
    <property type="entry name" value="UDG_fam4"/>
    <property type="match status" value="1"/>
</dbReference>
<evidence type="ECO:0000313" key="13">
    <source>
        <dbReference type="EMBL" id="OGM92529.1"/>
    </source>
</evidence>
<dbReference type="PANTHER" id="PTHR33693:SF1">
    <property type="entry name" value="TYPE-4 URACIL-DNA GLYCOSYLASE"/>
    <property type="match status" value="1"/>
</dbReference>
<evidence type="ECO:0000256" key="9">
    <source>
        <dbReference type="ARBA" id="ARBA00023004"/>
    </source>
</evidence>
<dbReference type="InterPro" id="IPR005122">
    <property type="entry name" value="Uracil-DNA_glycosylase-like"/>
</dbReference>